<dbReference type="InterPro" id="IPR011990">
    <property type="entry name" value="TPR-like_helical_dom_sf"/>
</dbReference>
<feature type="domain" description="Transglutaminase-like" evidence="4">
    <location>
        <begin position="72"/>
        <end position="127"/>
    </location>
</feature>
<accession>A0A5C8ZLG4</accession>
<protein>
    <submittedName>
        <fullName evidence="5">Tetratricopeptide repeat protein</fullName>
    </submittedName>
</protein>
<reference evidence="5 6" key="1">
    <citation type="submission" date="2019-08" db="EMBL/GenBank/DDBJ databases">
        <title>Parahaliea maris sp. nov., isolated from the surface seawater.</title>
        <authorList>
            <person name="Liu Y."/>
        </authorList>
    </citation>
    <scope>NUCLEOTIDE SEQUENCE [LARGE SCALE GENOMIC DNA]</scope>
    <source>
        <strain evidence="5 6">HSLHS9</strain>
    </source>
</reference>
<dbReference type="InterPro" id="IPR038765">
    <property type="entry name" value="Papain-like_cys_pep_sf"/>
</dbReference>
<dbReference type="Pfam" id="PF13432">
    <property type="entry name" value="TPR_16"/>
    <property type="match status" value="1"/>
</dbReference>
<feature type="repeat" description="TPR" evidence="3">
    <location>
        <begin position="205"/>
        <end position="238"/>
    </location>
</feature>
<dbReference type="SUPFAM" id="SSF48452">
    <property type="entry name" value="TPR-like"/>
    <property type="match status" value="1"/>
</dbReference>
<evidence type="ECO:0000313" key="6">
    <source>
        <dbReference type="Proteomes" id="UP000321039"/>
    </source>
</evidence>
<evidence type="ECO:0000259" key="4">
    <source>
        <dbReference type="Pfam" id="PF01841"/>
    </source>
</evidence>
<dbReference type="Pfam" id="PF01841">
    <property type="entry name" value="Transglut_core"/>
    <property type="match status" value="1"/>
</dbReference>
<comment type="caution">
    <text evidence="5">The sequence shown here is derived from an EMBL/GenBank/DDBJ whole genome shotgun (WGS) entry which is preliminary data.</text>
</comment>
<dbReference type="InterPro" id="IPR019734">
    <property type="entry name" value="TPR_rpt"/>
</dbReference>
<dbReference type="EMBL" id="VRZA01000011">
    <property type="protein sequence ID" value="TXS89298.1"/>
    <property type="molecule type" value="Genomic_DNA"/>
</dbReference>
<dbReference type="SMART" id="SM00028">
    <property type="entry name" value="TPR"/>
    <property type="match status" value="4"/>
</dbReference>
<evidence type="ECO:0000256" key="3">
    <source>
        <dbReference type="PROSITE-ProRule" id="PRU00339"/>
    </source>
</evidence>
<keyword evidence="6" id="KW-1185">Reference proteome</keyword>
<dbReference type="InterPro" id="IPR002931">
    <property type="entry name" value="Transglutaminase-like"/>
</dbReference>
<dbReference type="AlphaFoldDB" id="A0A5C8ZLG4"/>
<dbReference type="PROSITE" id="PS50005">
    <property type="entry name" value="TPR"/>
    <property type="match status" value="2"/>
</dbReference>
<proteinExistence type="predicted"/>
<dbReference type="PANTHER" id="PTHR44227">
    <property type="match status" value="1"/>
</dbReference>
<dbReference type="RefSeq" id="WP_148070339.1">
    <property type="nucleotide sequence ID" value="NZ_VRZA01000011.1"/>
</dbReference>
<dbReference type="Gene3D" id="1.25.40.10">
    <property type="entry name" value="Tetratricopeptide repeat domain"/>
    <property type="match status" value="2"/>
</dbReference>
<gene>
    <name evidence="5" type="ORF">FV139_20165</name>
</gene>
<dbReference type="PANTHER" id="PTHR44227:SF3">
    <property type="entry name" value="PROTEIN O-MANNOSYL-TRANSFERASE TMTC4"/>
    <property type="match status" value="1"/>
</dbReference>
<name>A0A5C8ZLG4_9GAMM</name>
<dbReference type="Proteomes" id="UP000321039">
    <property type="component" value="Unassembled WGS sequence"/>
</dbReference>
<evidence type="ECO:0000313" key="5">
    <source>
        <dbReference type="EMBL" id="TXS89298.1"/>
    </source>
</evidence>
<dbReference type="InterPro" id="IPR052346">
    <property type="entry name" value="O-mannosyl-transferase_TMTC"/>
</dbReference>
<dbReference type="SUPFAM" id="SSF54001">
    <property type="entry name" value="Cysteine proteinases"/>
    <property type="match status" value="1"/>
</dbReference>
<evidence type="ECO:0000256" key="1">
    <source>
        <dbReference type="ARBA" id="ARBA00022737"/>
    </source>
</evidence>
<organism evidence="5 6">
    <name type="scientific">Parahaliea maris</name>
    <dbReference type="NCBI Taxonomy" id="2716870"/>
    <lineage>
        <taxon>Bacteria</taxon>
        <taxon>Pseudomonadati</taxon>
        <taxon>Pseudomonadota</taxon>
        <taxon>Gammaproteobacteria</taxon>
        <taxon>Cellvibrionales</taxon>
        <taxon>Halieaceae</taxon>
        <taxon>Parahaliea</taxon>
    </lineage>
</organism>
<dbReference type="Gene3D" id="3.10.620.30">
    <property type="match status" value="1"/>
</dbReference>
<keyword evidence="2 3" id="KW-0802">TPR repeat</keyword>
<feature type="repeat" description="TPR" evidence="3">
    <location>
        <begin position="273"/>
        <end position="306"/>
    </location>
</feature>
<sequence length="361" mass="40530">MGPAVATLSPLQLEQEVVTIPDAGAIQDPDLLALDDEMRAFVRRYANTRSSARVRLLTLHSAVKGAGMLGMRYDPYADGSAREVFHLGAANCLSYAHLFVALAREAGLDARYQWVEVRPEWTRLGERVALRLHVNVVVRLPGGEEYMVDIDPLPSHDVADSRVISDADALALYHNNLAMEALAAGDLAEAWRREVRALQLSPDMGHLWVNLGAVYRTAGQYSPAEQSYFVALQLNERDRSAMNNLMVLYEREGRESDQAYWEERVVSYRETNPYYHAWLGDQAGEAGDWDGALEHYQRALELRGEDSRLLYAVGIIQYQRGDFVAATDFIGQAIDNATLKGEVEDYRLKLESIRQEALVTR</sequence>
<evidence type="ECO:0000256" key="2">
    <source>
        <dbReference type="ARBA" id="ARBA00022803"/>
    </source>
</evidence>
<keyword evidence="1" id="KW-0677">Repeat</keyword>